<dbReference type="OrthoDB" id="5412996at2759"/>
<dbReference type="STRING" id="1328760.A0A165FXJ3"/>
<dbReference type="Proteomes" id="UP000076632">
    <property type="component" value="Unassembled WGS sequence"/>
</dbReference>
<evidence type="ECO:0000313" key="3">
    <source>
        <dbReference type="EMBL" id="KZF21506.1"/>
    </source>
</evidence>
<dbReference type="Gene3D" id="3.90.1200.10">
    <property type="match status" value="1"/>
</dbReference>
<dbReference type="PANTHER" id="PTHR21310">
    <property type="entry name" value="AMINOGLYCOSIDE PHOSPHOTRANSFERASE-RELATED-RELATED"/>
    <property type="match status" value="1"/>
</dbReference>
<gene>
    <name evidence="3" type="ORF">L228DRAFT_248219</name>
</gene>
<keyword evidence="3" id="KW-0808">Transferase</keyword>
<dbReference type="RefSeq" id="XP_018187061.1">
    <property type="nucleotide sequence ID" value="XM_018332807.1"/>
</dbReference>
<reference evidence="3 4" key="1">
    <citation type="journal article" date="2016" name="Fungal Biol.">
        <title>The genome of Xylona heveae provides a window into fungal endophytism.</title>
        <authorList>
            <person name="Gazis R."/>
            <person name="Kuo A."/>
            <person name="Riley R."/>
            <person name="LaButti K."/>
            <person name="Lipzen A."/>
            <person name="Lin J."/>
            <person name="Amirebrahimi M."/>
            <person name="Hesse C.N."/>
            <person name="Spatafora J.W."/>
            <person name="Henrissat B."/>
            <person name="Hainaut M."/>
            <person name="Grigoriev I.V."/>
            <person name="Hibbett D.S."/>
        </authorList>
    </citation>
    <scope>NUCLEOTIDE SEQUENCE [LARGE SCALE GENOMIC DNA]</scope>
    <source>
        <strain evidence="3 4">TC161</strain>
    </source>
</reference>
<feature type="region of interest" description="Disordered" evidence="1">
    <location>
        <begin position="426"/>
        <end position="448"/>
    </location>
</feature>
<dbReference type="GeneID" id="28897944"/>
<dbReference type="InterPro" id="IPR002575">
    <property type="entry name" value="Aminoglycoside_PTrfase"/>
</dbReference>
<proteinExistence type="predicted"/>
<dbReference type="AlphaFoldDB" id="A0A165FXJ3"/>
<dbReference type="PANTHER" id="PTHR21310:SF37">
    <property type="entry name" value="AMINOGLYCOSIDE PHOSPHOTRANSFERASE DOMAIN-CONTAINING PROTEIN"/>
    <property type="match status" value="1"/>
</dbReference>
<sequence>MDLDALALDKSNHTFTTWLTELKKPESIKFLAGIAAEVRGEHPSSFKLLIGAFNACLVCHFENNEELDTVIRFPQPGRVRFPEEKVRKEVAVLRFIEQYASIPVPRVLGTGKCKLGPYIIMPFVPGINLSDVLQMSEAEFVLKDDIEEIVLKRAYRVMADVMVELRRFAFDRIASITENGSTEGRPLTGDMVFLAECGNIQPITQTNETFSSSRSYLQSLVAQLFRQLDTQRHDIVADEADCRRKYIARCLFKRIVASLPLEPDGPFCLACDDFRPSNVLVDEELNITAVIDWEFCYAGPLEYAYSLPFWLLLQRPERYKPNLLTFEAVYNSRLPIFLAALREAESLAIERGTLASSERLSTMMESDVAKDRFWIFYAARNNYAFDEIYWTFIHGKYFDTEREDELLEHLSDEERRNLPALVQRKMEEQKSSELADWESNEEWKADGL</sequence>
<evidence type="ECO:0000256" key="1">
    <source>
        <dbReference type="SAM" id="MobiDB-lite"/>
    </source>
</evidence>
<protein>
    <submittedName>
        <fullName evidence="3">Kinase-like protein</fullName>
    </submittedName>
</protein>
<dbReference type="EMBL" id="KV407460">
    <property type="protein sequence ID" value="KZF21506.1"/>
    <property type="molecule type" value="Genomic_DNA"/>
</dbReference>
<dbReference type="Pfam" id="PF01636">
    <property type="entry name" value="APH"/>
    <property type="match status" value="1"/>
</dbReference>
<accession>A0A165FXJ3</accession>
<evidence type="ECO:0000313" key="4">
    <source>
        <dbReference type="Proteomes" id="UP000076632"/>
    </source>
</evidence>
<dbReference type="InParanoid" id="A0A165FXJ3"/>
<dbReference type="InterPro" id="IPR011009">
    <property type="entry name" value="Kinase-like_dom_sf"/>
</dbReference>
<dbReference type="SUPFAM" id="SSF56112">
    <property type="entry name" value="Protein kinase-like (PK-like)"/>
    <property type="match status" value="1"/>
</dbReference>
<feature type="domain" description="Aminoglycoside phosphotransferase" evidence="2">
    <location>
        <begin position="68"/>
        <end position="303"/>
    </location>
</feature>
<dbReference type="GO" id="GO:0016301">
    <property type="term" value="F:kinase activity"/>
    <property type="evidence" value="ECO:0007669"/>
    <property type="project" value="UniProtKB-KW"/>
</dbReference>
<keyword evidence="4" id="KW-1185">Reference proteome</keyword>
<dbReference type="InterPro" id="IPR051678">
    <property type="entry name" value="AGP_Transferase"/>
</dbReference>
<keyword evidence="3" id="KW-0418">Kinase</keyword>
<evidence type="ECO:0000259" key="2">
    <source>
        <dbReference type="Pfam" id="PF01636"/>
    </source>
</evidence>
<dbReference type="OMA" id="HENMQIA"/>
<name>A0A165FXJ3_XYLHT</name>
<organism evidence="3 4">
    <name type="scientific">Xylona heveae (strain CBS 132557 / TC161)</name>
    <dbReference type="NCBI Taxonomy" id="1328760"/>
    <lineage>
        <taxon>Eukaryota</taxon>
        <taxon>Fungi</taxon>
        <taxon>Dikarya</taxon>
        <taxon>Ascomycota</taxon>
        <taxon>Pezizomycotina</taxon>
        <taxon>Xylonomycetes</taxon>
        <taxon>Xylonales</taxon>
        <taxon>Xylonaceae</taxon>
        <taxon>Xylona</taxon>
    </lineage>
</organism>